<dbReference type="PANTHER" id="PTHR38042:SF1">
    <property type="entry name" value="UROPORPHYRINOGEN-III SYNTHASE, CHLOROPLASTIC"/>
    <property type="match status" value="1"/>
</dbReference>
<dbReference type="Proteomes" id="UP000516404">
    <property type="component" value="Chromosome"/>
</dbReference>
<dbReference type="EC" id="4.2.1.75" evidence="3 9"/>
<gene>
    <name evidence="12" type="ORF">IDM49_04120</name>
</gene>
<reference evidence="12 13" key="1">
    <citation type="submission" date="2020-09" db="EMBL/GenBank/DDBJ databases">
        <title>Investigation of environmental microbes.</title>
        <authorList>
            <person name="Ou Y."/>
            <person name="Kang Q."/>
        </authorList>
    </citation>
    <scope>NUCLEOTIDE SEQUENCE [LARGE SCALE GENOMIC DNA]</scope>
    <source>
        <strain evidence="12 13">KJZ-14</strain>
    </source>
</reference>
<dbReference type="GeneID" id="96623410"/>
<feature type="region of interest" description="Disordered" evidence="10">
    <location>
        <begin position="236"/>
        <end position="261"/>
    </location>
</feature>
<dbReference type="KEGG" id="rter:IDM49_04120"/>
<dbReference type="UniPathway" id="UPA00251">
    <property type="reaction ID" value="UER00320"/>
</dbReference>
<dbReference type="GO" id="GO:0004852">
    <property type="term" value="F:uroporphyrinogen-III synthase activity"/>
    <property type="evidence" value="ECO:0007669"/>
    <property type="project" value="UniProtKB-UniRule"/>
</dbReference>
<dbReference type="EMBL" id="CP061539">
    <property type="protein sequence ID" value="QNV38458.1"/>
    <property type="molecule type" value="Genomic_DNA"/>
</dbReference>
<dbReference type="SUPFAM" id="SSF69618">
    <property type="entry name" value="HemD-like"/>
    <property type="match status" value="1"/>
</dbReference>
<dbReference type="RefSeq" id="WP_190725118.1">
    <property type="nucleotide sequence ID" value="NZ_CP061539.1"/>
</dbReference>
<evidence type="ECO:0000256" key="5">
    <source>
        <dbReference type="ARBA" id="ARBA00023244"/>
    </source>
</evidence>
<dbReference type="InterPro" id="IPR003754">
    <property type="entry name" value="4pyrrol_synth_uPrphyn_synth"/>
</dbReference>
<evidence type="ECO:0000256" key="8">
    <source>
        <dbReference type="ARBA" id="ARBA00048617"/>
    </source>
</evidence>
<evidence type="ECO:0000256" key="4">
    <source>
        <dbReference type="ARBA" id="ARBA00023239"/>
    </source>
</evidence>
<comment type="pathway">
    <text evidence="1 9">Porphyrin-containing compound metabolism; protoporphyrin-IX biosynthesis; coproporphyrinogen-III from 5-aminolevulinate: step 3/4.</text>
</comment>
<keyword evidence="4 9" id="KW-0456">Lyase</keyword>
<keyword evidence="13" id="KW-1185">Reference proteome</keyword>
<dbReference type="InterPro" id="IPR036108">
    <property type="entry name" value="4pyrrol_syn_uPrphyn_synt_sf"/>
</dbReference>
<dbReference type="Gene3D" id="3.40.50.10090">
    <property type="match status" value="2"/>
</dbReference>
<protein>
    <recommendedName>
        <fullName evidence="7 9">Uroporphyrinogen-III synthase</fullName>
        <ecNumber evidence="3 9">4.2.1.75</ecNumber>
    </recommendedName>
</protein>
<evidence type="ECO:0000256" key="10">
    <source>
        <dbReference type="SAM" id="MobiDB-lite"/>
    </source>
</evidence>
<dbReference type="CDD" id="cd06578">
    <property type="entry name" value="HemD"/>
    <property type="match status" value="1"/>
</dbReference>
<proteinExistence type="inferred from homology"/>
<comment type="function">
    <text evidence="6 9">Catalyzes cyclization of the linear tetrapyrrole, hydroxymethylbilane, to the macrocyclic uroporphyrinogen III.</text>
</comment>
<feature type="domain" description="Tetrapyrrole biosynthesis uroporphyrinogen III synthase" evidence="11">
    <location>
        <begin position="40"/>
        <end position="247"/>
    </location>
</feature>
<evidence type="ECO:0000256" key="6">
    <source>
        <dbReference type="ARBA" id="ARBA00037589"/>
    </source>
</evidence>
<feature type="compositionally biased region" description="Polar residues" evidence="10">
    <location>
        <begin position="237"/>
        <end position="252"/>
    </location>
</feature>
<keyword evidence="5 9" id="KW-0627">Porphyrin biosynthesis</keyword>
<evidence type="ECO:0000313" key="12">
    <source>
        <dbReference type="EMBL" id="QNV38458.1"/>
    </source>
</evidence>
<name>A0A7H2BFL2_9MICC</name>
<evidence type="ECO:0000259" key="11">
    <source>
        <dbReference type="Pfam" id="PF02602"/>
    </source>
</evidence>
<evidence type="ECO:0000256" key="3">
    <source>
        <dbReference type="ARBA" id="ARBA00013109"/>
    </source>
</evidence>
<dbReference type="InterPro" id="IPR039793">
    <property type="entry name" value="UROS/Hem4"/>
</dbReference>
<comment type="catalytic activity">
    <reaction evidence="8 9">
        <text>hydroxymethylbilane = uroporphyrinogen III + H2O</text>
        <dbReference type="Rhea" id="RHEA:18965"/>
        <dbReference type="ChEBI" id="CHEBI:15377"/>
        <dbReference type="ChEBI" id="CHEBI:57308"/>
        <dbReference type="ChEBI" id="CHEBI:57845"/>
        <dbReference type="EC" id="4.2.1.75"/>
    </reaction>
</comment>
<dbReference type="PANTHER" id="PTHR38042">
    <property type="entry name" value="UROPORPHYRINOGEN-III SYNTHASE, CHLOROPLASTIC"/>
    <property type="match status" value="1"/>
</dbReference>
<evidence type="ECO:0000313" key="13">
    <source>
        <dbReference type="Proteomes" id="UP000516404"/>
    </source>
</evidence>
<dbReference type="Pfam" id="PF02602">
    <property type="entry name" value="HEM4"/>
    <property type="match status" value="1"/>
</dbReference>
<accession>A0A7H2BFL2</accession>
<evidence type="ECO:0000256" key="1">
    <source>
        <dbReference type="ARBA" id="ARBA00004772"/>
    </source>
</evidence>
<dbReference type="GO" id="GO:0006782">
    <property type="term" value="P:protoporphyrinogen IX biosynthetic process"/>
    <property type="evidence" value="ECO:0007669"/>
    <property type="project" value="UniProtKB-UniRule"/>
</dbReference>
<dbReference type="AlphaFoldDB" id="A0A7H2BFL2"/>
<comment type="similarity">
    <text evidence="2 9">Belongs to the uroporphyrinogen-III synthase family.</text>
</comment>
<evidence type="ECO:0000256" key="7">
    <source>
        <dbReference type="ARBA" id="ARBA00040167"/>
    </source>
</evidence>
<organism evidence="12 13">
    <name type="scientific">Rothia terrae</name>
    <dbReference type="NCBI Taxonomy" id="396015"/>
    <lineage>
        <taxon>Bacteria</taxon>
        <taxon>Bacillati</taxon>
        <taxon>Actinomycetota</taxon>
        <taxon>Actinomycetes</taxon>
        <taxon>Micrococcales</taxon>
        <taxon>Micrococcaceae</taxon>
        <taxon>Rothia</taxon>
    </lineage>
</organism>
<sequence>MFAQELASCSGRLAPVELIYAPVHEAELYQGAKAEREAFLGKNFRWVTFTSANGVLAAEVVLHQPLSQFLASLKVACVGKATARALEGRGVKVDFTPTVSDAAHLASELPETAADHANRAVLCVQGTNARATLTKGLTSAGWEVTPWNVYTMSPYPCQNPLNTREADAELTNVRIDQAVEELPSVRAVVATAPSLLNGLYESWRLAQKEPDTEFPLVIAIGATTARTAEQLGLRVVQSPTPSPSDLAQTTIDSIEKEDNAS</sequence>
<evidence type="ECO:0000256" key="2">
    <source>
        <dbReference type="ARBA" id="ARBA00008133"/>
    </source>
</evidence>
<evidence type="ECO:0000256" key="9">
    <source>
        <dbReference type="RuleBase" id="RU366031"/>
    </source>
</evidence>
<dbReference type="GO" id="GO:0006780">
    <property type="term" value="P:uroporphyrinogen III biosynthetic process"/>
    <property type="evidence" value="ECO:0007669"/>
    <property type="project" value="UniProtKB-UniRule"/>
</dbReference>